<keyword evidence="1" id="KW-0472">Membrane</keyword>
<organism evidence="2 3">
    <name type="scientific">Mariprofundus ferrooxydans PV-1</name>
    <dbReference type="NCBI Taxonomy" id="314345"/>
    <lineage>
        <taxon>Bacteria</taxon>
        <taxon>Pseudomonadati</taxon>
        <taxon>Pseudomonadota</taxon>
        <taxon>Candidatius Mariprofundia</taxon>
        <taxon>Mariprofundales</taxon>
        <taxon>Mariprofundaceae</taxon>
        <taxon>Mariprofundus</taxon>
    </lineage>
</organism>
<dbReference type="Proteomes" id="UP000005297">
    <property type="component" value="Unassembled WGS sequence"/>
</dbReference>
<protein>
    <submittedName>
        <fullName evidence="2">Uncharacterized protein</fullName>
    </submittedName>
</protein>
<dbReference type="HOGENOM" id="CLU_3419021_0_0_0"/>
<dbReference type="EMBL" id="AATS01000001">
    <property type="protein sequence ID" value="EAU56094.1"/>
    <property type="molecule type" value="Genomic_DNA"/>
</dbReference>
<evidence type="ECO:0000313" key="2">
    <source>
        <dbReference type="EMBL" id="EAU56094.1"/>
    </source>
</evidence>
<evidence type="ECO:0000313" key="3">
    <source>
        <dbReference type="Proteomes" id="UP000005297"/>
    </source>
</evidence>
<gene>
    <name evidence="2" type="ORF">SPV1_04718</name>
</gene>
<accession>Q0F347</accession>
<comment type="caution">
    <text evidence="2">The sequence shown here is derived from an EMBL/GenBank/DDBJ whole genome shotgun (WGS) entry which is preliminary data.</text>
</comment>
<sequence>MLQLRLFPIYVLLSQVIALAVVFGL</sequence>
<keyword evidence="1" id="KW-1133">Transmembrane helix</keyword>
<dbReference type="AlphaFoldDB" id="Q0F347"/>
<keyword evidence="3" id="KW-1185">Reference proteome</keyword>
<keyword evidence="1" id="KW-0812">Transmembrane</keyword>
<name>Q0F347_9PROT</name>
<reference evidence="2 3" key="1">
    <citation type="submission" date="2006-09" db="EMBL/GenBank/DDBJ databases">
        <authorList>
            <person name="Emerson D."/>
            <person name="Ferriera S."/>
            <person name="Johnson J."/>
            <person name="Kravitz S."/>
            <person name="Halpern A."/>
            <person name="Remington K."/>
            <person name="Beeson K."/>
            <person name="Tran B."/>
            <person name="Rogers Y.-H."/>
            <person name="Friedman R."/>
            <person name="Venter J.C."/>
        </authorList>
    </citation>
    <scope>NUCLEOTIDE SEQUENCE [LARGE SCALE GENOMIC DNA]</scope>
    <source>
        <strain evidence="2 3">PV-1</strain>
    </source>
</reference>
<dbReference type="InParanoid" id="Q0F347"/>
<proteinExistence type="predicted"/>
<evidence type="ECO:0000256" key="1">
    <source>
        <dbReference type="SAM" id="Phobius"/>
    </source>
</evidence>
<feature type="transmembrane region" description="Helical" evidence="1">
    <location>
        <begin position="6"/>
        <end position="24"/>
    </location>
</feature>